<feature type="transmembrane region" description="Helical" evidence="1">
    <location>
        <begin position="43"/>
        <end position="65"/>
    </location>
</feature>
<proteinExistence type="predicted"/>
<accession>A0A9P1H2D2</accession>
<keyword evidence="3" id="KW-1185">Reference proteome</keyword>
<evidence type="ECO:0000256" key="1">
    <source>
        <dbReference type="SAM" id="Phobius"/>
    </source>
</evidence>
<name>A0A9P1H2D2_9PEZI</name>
<evidence type="ECO:0000313" key="3">
    <source>
        <dbReference type="Proteomes" id="UP000838763"/>
    </source>
</evidence>
<protein>
    <submittedName>
        <fullName evidence="2">Uncharacterized protein</fullName>
    </submittedName>
</protein>
<keyword evidence="1" id="KW-1133">Transmembrane helix</keyword>
<reference evidence="2" key="1">
    <citation type="submission" date="2022-11" db="EMBL/GenBank/DDBJ databases">
        <authorList>
            <person name="Scott C."/>
            <person name="Bruce N."/>
        </authorList>
    </citation>
    <scope>NUCLEOTIDE SEQUENCE</scope>
</reference>
<keyword evidence="1" id="KW-0812">Transmembrane</keyword>
<gene>
    <name evidence="2" type="ORF">PPNO1_LOCUS4454</name>
</gene>
<dbReference type="AlphaFoldDB" id="A0A9P1H2D2"/>
<comment type="caution">
    <text evidence="2">The sequence shown here is derived from an EMBL/GenBank/DDBJ whole genome shotgun (WGS) entry which is preliminary data.</text>
</comment>
<dbReference type="EMBL" id="CALLCH030000012">
    <property type="protein sequence ID" value="CAI4214723.1"/>
    <property type="molecule type" value="Genomic_DNA"/>
</dbReference>
<organism evidence="2 3">
    <name type="scientific">Parascedosporium putredinis</name>
    <dbReference type="NCBI Taxonomy" id="1442378"/>
    <lineage>
        <taxon>Eukaryota</taxon>
        <taxon>Fungi</taxon>
        <taxon>Dikarya</taxon>
        <taxon>Ascomycota</taxon>
        <taxon>Pezizomycotina</taxon>
        <taxon>Sordariomycetes</taxon>
        <taxon>Hypocreomycetidae</taxon>
        <taxon>Microascales</taxon>
        <taxon>Microascaceae</taxon>
        <taxon>Parascedosporium</taxon>
    </lineage>
</organism>
<evidence type="ECO:0000313" key="2">
    <source>
        <dbReference type="EMBL" id="CAI4214723.1"/>
    </source>
</evidence>
<dbReference type="Proteomes" id="UP000838763">
    <property type="component" value="Unassembled WGS sequence"/>
</dbReference>
<keyword evidence="1" id="KW-0472">Membrane</keyword>
<sequence>MQHIHFSFGWKGSIHPARSTLTDSVVNLEANLALANNQLGVQIIQTIANVVAVGLTFLTLLWWFVQHYLIYKRGHVAYKHLVRDHSQRVRFPMPPADLSALYTRVSHLAMSDLQRDMDVLITELRIRPQRLRVQCTMEELREIFEFPEERNPPV</sequence>